<evidence type="ECO:0000313" key="3">
    <source>
        <dbReference type="WBParaSite" id="Pan_g8200.t1"/>
    </source>
</evidence>
<protein>
    <submittedName>
        <fullName evidence="3">Uncharacterized protein</fullName>
    </submittedName>
</protein>
<feature type="region of interest" description="Disordered" evidence="1">
    <location>
        <begin position="108"/>
        <end position="127"/>
    </location>
</feature>
<accession>A0A7E5A1K9</accession>
<sequence length="166" mass="18694">MVLDRWEKDAFYKFIKNNQENNVYFLQNRHRRRKRRRRRNDDAHRPPVPNPNIAETGTVKTSRQKGIEVVVESAAEVRIVGGRRIAALNAVENVVEVLIVDRGSTKKAVDGSRRSLNDDERSLPNESAVETPQIPIVVVGTMRIVAAAVGTSHGMTVGTESRSRRN</sequence>
<feature type="compositionally biased region" description="Basic and acidic residues" evidence="1">
    <location>
        <begin position="108"/>
        <end position="123"/>
    </location>
</feature>
<proteinExistence type="predicted"/>
<keyword evidence="2" id="KW-1185">Reference proteome</keyword>
<dbReference type="WBParaSite" id="Pan_g8200.t1">
    <property type="protein sequence ID" value="Pan_g8200.t1"/>
    <property type="gene ID" value="Pan_g8200"/>
</dbReference>
<evidence type="ECO:0000313" key="2">
    <source>
        <dbReference type="Proteomes" id="UP000492821"/>
    </source>
</evidence>
<evidence type="ECO:0000256" key="1">
    <source>
        <dbReference type="SAM" id="MobiDB-lite"/>
    </source>
</evidence>
<dbReference type="Proteomes" id="UP000492821">
    <property type="component" value="Unassembled WGS sequence"/>
</dbReference>
<dbReference type="AlphaFoldDB" id="A0A7E5A1K9"/>
<name>A0A7E5A1K9_PANRE</name>
<feature type="compositionally biased region" description="Basic residues" evidence="1">
    <location>
        <begin position="28"/>
        <end position="38"/>
    </location>
</feature>
<feature type="region of interest" description="Disordered" evidence="1">
    <location>
        <begin position="28"/>
        <end position="56"/>
    </location>
</feature>
<organism evidence="2 3">
    <name type="scientific">Panagrellus redivivus</name>
    <name type="common">Microworm</name>
    <dbReference type="NCBI Taxonomy" id="6233"/>
    <lineage>
        <taxon>Eukaryota</taxon>
        <taxon>Metazoa</taxon>
        <taxon>Ecdysozoa</taxon>
        <taxon>Nematoda</taxon>
        <taxon>Chromadorea</taxon>
        <taxon>Rhabditida</taxon>
        <taxon>Tylenchina</taxon>
        <taxon>Panagrolaimomorpha</taxon>
        <taxon>Panagrolaimoidea</taxon>
        <taxon>Panagrolaimidae</taxon>
        <taxon>Panagrellus</taxon>
    </lineage>
</organism>
<reference evidence="3" key="2">
    <citation type="submission" date="2020-10" db="UniProtKB">
        <authorList>
            <consortium name="WormBaseParasite"/>
        </authorList>
    </citation>
    <scope>IDENTIFICATION</scope>
</reference>
<reference evidence="2" key="1">
    <citation type="journal article" date="2013" name="Genetics">
        <title>The draft genome and transcriptome of Panagrellus redivivus are shaped by the harsh demands of a free-living lifestyle.</title>
        <authorList>
            <person name="Srinivasan J."/>
            <person name="Dillman A.R."/>
            <person name="Macchietto M.G."/>
            <person name="Heikkinen L."/>
            <person name="Lakso M."/>
            <person name="Fracchia K.M."/>
            <person name="Antoshechkin I."/>
            <person name="Mortazavi A."/>
            <person name="Wong G."/>
            <person name="Sternberg P.W."/>
        </authorList>
    </citation>
    <scope>NUCLEOTIDE SEQUENCE [LARGE SCALE GENOMIC DNA]</scope>
    <source>
        <strain evidence="2">MT8872</strain>
    </source>
</reference>